<proteinExistence type="predicted"/>
<accession>A0ACC2ZTB6</accession>
<organism evidence="1 2">
    <name type="scientific">Neophaeococcomyces mojaviensis</name>
    <dbReference type="NCBI Taxonomy" id="3383035"/>
    <lineage>
        <taxon>Eukaryota</taxon>
        <taxon>Fungi</taxon>
        <taxon>Dikarya</taxon>
        <taxon>Ascomycota</taxon>
        <taxon>Pezizomycotina</taxon>
        <taxon>Eurotiomycetes</taxon>
        <taxon>Chaetothyriomycetidae</taxon>
        <taxon>Chaetothyriales</taxon>
        <taxon>Chaetothyriales incertae sedis</taxon>
        <taxon>Neophaeococcomyces</taxon>
    </lineage>
</organism>
<evidence type="ECO:0000313" key="1">
    <source>
        <dbReference type="EMBL" id="KAJ9650861.1"/>
    </source>
</evidence>
<sequence length="270" mass="30539">MSESKPTSQQSKRERVLSFMKMEGADALAVLDPTEDSTDSEDAAQEDESSQEKRNFTPVCRTQHPVPPQFQEPDPLKIWVGMSNRVTRWKKGSTVNFATYTKGYPRREDAVYAANQLKKAALEWNSHDVGVQFKWVGALEDAAFVLAYGGTDDDTVAAAYFPNSKDLNTVYVYKRAFKADIKADMWRFFLHELGHVLGLRHEFSMDPDPPMGEFEGGAVLVGKRNPLSVMNYREEAPEIQPSDVEDTKLFYSKGASAFSPMRFREFDPNN</sequence>
<keyword evidence="2" id="KW-1185">Reference proteome</keyword>
<evidence type="ECO:0000313" key="2">
    <source>
        <dbReference type="Proteomes" id="UP001172386"/>
    </source>
</evidence>
<dbReference type="EMBL" id="JAPDRQ010000302">
    <property type="protein sequence ID" value="KAJ9650861.1"/>
    <property type="molecule type" value="Genomic_DNA"/>
</dbReference>
<comment type="caution">
    <text evidence="1">The sequence shown here is derived from an EMBL/GenBank/DDBJ whole genome shotgun (WGS) entry which is preliminary data.</text>
</comment>
<reference evidence="1" key="1">
    <citation type="submission" date="2022-10" db="EMBL/GenBank/DDBJ databases">
        <title>Culturing micro-colonial fungi from biological soil crusts in the Mojave desert and describing Neophaeococcomyces mojavensis, and introducing the new genera and species Taxawa tesnikishii.</title>
        <authorList>
            <person name="Kurbessoian T."/>
            <person name="Stajich J.E."/>
        </authorList>
    </citation>
    <scope>NUCLEOTIDE SEQUENCE</scope>
    <source>
        <strain evidence="1">JES_112</strain>
    </source>
</reference>
<dbReference type="Proteomes" id="UP001172386">
    <property type="component" value="Unassembled WGS sequence"/>
</dbReference>
<name>A0ACC2ZTB6_9EURO</name>
<protein>
    <submittedName>
        <fullName evidence="1">Uncharacterized protein</fullName>
    </submittedName>
</protein>
<gene>
    <name evidence="1" type="ORF">H2198_009848</name>
</gene>